<dbReference type="PANTHER" id="PTHR12979">
    <property type="entry name" value="CCR4-NOT TRANSCRIPTION COMPLEX SUBUNIT 10"/>
    <property type="match status" value="1"/>
</dbReference>
<gene>
    <name evidence="4" type="primary">LOC105359417</name>
</gene>
<evidence type="ECO:0000256" key="2">
    <source>
        <dbReference type="RuleBase" id="RU367083"/>
    </source>
</evidence>
<name>A0AAJ6YBG9_9HYME</name>
<protein>
    <recommendedName>
        <fullName evidence="2">CCR4-NOT transcription complex subunit 10</fullName>
    </recommendedName>
</protein>
<dbReference type="GO" id="GO:0006402">
    <property type="term" value="P:mRNA catabolic process"/>
    <property type="evidence" value="ECO:0007669"/>
    <property type="project" value="TreeGrafter"/>
</dbReference>
<dbReference type="GO" id="GO:0005634">
    <property type="term" value="C:nucleus"/>
    <property type="evidence" value="ECO:0007669"/>
    <property type="project" value="UniProtKB-SubCell"/>
</dbReference>
<keyword evidence="3" id="KW-1185">Reference proteome</keyword>
<reference evidence="4" key="1">
    <citation type="submission" date="2025-08" db="UniProtKB">
        <authorList>
            <consortium name="RefSeq"/>
        </authorList>
    </citation>
    <scope>IDENTIFICATION</scope>
</reference>
<dbReference type="CTD" id="41552"/>
<dbReference type="SUPFAM" id="SSF48452">
    <property type="entry name" value="TPR-like"/>
    <property type="match status" value="1"/>
</dbReference>
<keyword evidence="2" id="KW-0963">Cytoplasm</keyword>
<evidence type="ECO:0000313" key="3">
    <source>
        <dbReference type="Proteomes" id="UP000695007"/>
    </source>
</evidence>
<dbReference type="GO" id="GO:0031047">
    <property type="term" value="P:regulatory ncRNA-mediated gene silencing"/>
    <property type="evidence" value="ECO:0007669"/>
    <property type="project" value="UniProtKB-UniRule"/>
</dbReference>
<dbReference type="Gene3D" id="1.25.40.10">
    <property type="entry name" value="Tetratricopeptide repeat domain"/>
    <property type="match status" value="1"/>
</dbReference>
<dbReference type="Proteomes" id="UP000695007">
    <property type="component" value="Unplaced"/>
</dbReference>
<dbReference type="AlphaFoldDB" id="A0AAJ6YBG9"/>
<dbReference type="SMART" id="SM00028">
    <property type="entry name" value="TPR"/>
    <property type="match status" value="3"/>
</dbReference>
<comment type="subcellular location">
    <subcellularLocation>
        <location evidence="2">Cytoplasm</location>
    </subcellularLocation>
    <subcellularLocation>
        <location evidence="2">Nucleus</location>
    </subcellularLocation>
</comment>
<dbReference type="KEGG" id="csol:105359417"/>
<proteinExistence type="inferred from homology"/>
<evidence type="ECO:0000313" key="4">
    <source>
        <dbReference type="RefSeq" id="XP_011494326.1"/>
    </source>
</evidence>
<keyword evidence="2" id="KW-0810">Translation regulation</keyword>
<dbReference type="InterPro" id="IPR019734">
    <property type="entry name" value="TPR_rpt"/>
</dbReference>
<evidence type="ECO:0000256" key="1">
    <source>
        <dbReference type="ARBA" id="ARBA00010080"/>
    </source>
</evidence>
<dbReference type="RefSeq" id="XP_011494326.1">
    <property type="nucleotide sequence ID" value="XM_011496024.1"/>
</dbReference>
<dbReference type="GO" id="GO:0030014">
    <property type="term" value="C:CCR4-NOT complex"/>
    <property type="evidence" value="ECO:0007669"/>
    <property type="project" value="UniProtKB-UniRule"/>
</dbReference>
<keyword evidence="2" id="KW-0539">Nucleus</keyword>
<keyword evidence="2" id="KW-0943">RNA-mediated gene silencing</keyword>
<dbReference type="PANTHER" id="PTHR12979:SF5">
    <property type="entry name" value="CCR4-NOT TRANSCRIPTION COMPLEX SUBUNIT 10"/>
    <property type="match status" value="1"/>
</dbReference>
<comment type="function">
    <text evidence="2">Component of the CCR4-NOT complex which is one of the major cellular mRNA deadenylases and is linked to various cellular processes including bulk mRNA degradation, miRNA-mediated repression, translational repression during translational initiation and general transcription regulation.</text>
</comment>
<dbReference type="GeneID" id="105359417"/>
<dbReference type="GO" id="GO:0017148">
    <property type="term" value="P:negative regulation of translation"/>
    <property type="evidence" value="ECO:0007669"/>
    <property type="project" value="TreeGrafter"/>
</dbReference>
<accession>A0AAJ6YBG9</accession>
<keyword evidence="2" id="KW-0805">Transcription regulation</keyword>
<sequence>MMNNGELMAESLCKESKIPNNNVNAVTDQERELAREAQVEYLKADFSTCSNLLGKLELLRPQDLKITHNKIIVDYYKSNDYRRTEILKKSLKAIALATVTIVSQTQEADDIEKSVLRYNQAVILYHSRQYLAALEIINSLFALIEPMEESFVHKICLLLIELHLILEKPDTALTLVNYIEGQFTSTAESSKSALGEQNQNQKHDGIIKSSARTTAIEKEPKKDSIDVATDAFRIKLLKYKLRIYLRTLQLKLCKREWKTLVSLGMPTNLSTIFLKANLEYLRKNFKKALKLLNTINKETCPDFKTCGECIAVLYYNNIASLHFALGKPNLACFYLKSALEENKKVVDSIRTESTNNLIADLSRSPPPLHALEKNKHYELMYSLGVSFLYTGQATKAFDYFIEAAQQLHNNPRLWLRMAECCIICHKPSNKVDFDICGRRKDIVEKIIGENNGSSISKKFILAATLSKNCKYNSEGISYAIPQPTLEYGMLCLKNAFFLLPTTNCEEMNLPINNLPTEEGVKKTIIGHQQQTSLLGSLTPSSHKLGNNTNATGHVNSTQNSTRTIPSQSTIVENLNLKISILTASAYISLCLGDYLLALEYAKSLLSIKKLPGAHLLLGNLYAAESLIFLDRIYEALEHLKPENLQDINTYIPIGEVVGDKEKIIEEIIEQKPSRISWYPLNIATAKSILRYNLAVAYAIRGELDKSGEILKQVWTSKGPDCDVPIHIIMLALYIELQLGHVDIARSLIKQHYYPVQQ</sequence>
<keyword evidence="2" id="KW-0804">Transcription</keyword>
<dbReference type="GO" id="GO:0005737">
    <property type="term" value="C:cytoplasm"/>
    <property type="evidence" value="ECO:0007669"/>
    <property type="project" value="UniProtKB-SubCell"/>
</dbReference>
<comment type="similarity">
    <text evidence="1 2">Belongs to the CNOT10 family.</text>
</comment>
<dbReference type="InterPro" id="IPR039740">
    <property type="entry name" value="CNOT10"/>
</dbReference>
<dbReference type="InterPro" id="IPR011990">
    <property type="entry name" value="TPR-like_helical_dom_sf"/>
</dbReference>
<organism evidence="3 4">
    <name type="scientific">Ceratosolen solmsi marchali</name>
    <dbReference type="NCBI Taxonomy" id="326594"/>
    <lineage>
        <taxon>Eukaryota</taxon>
        <taxon>Metazoa</taxon>
        <taxon>Ecdysozoa</taxon>
        <taxon>Arthropoda</taxon>
        <taxon>Hexapoda</taxon>
        <taxon>Insecta</taxon>
        <taxon>Pterygota</taxon>
        <taxon>Neoptera</taxon>
        <taxon>Endopterygota</taxon>
        <taxon>Hymenoptera</taxon>
        <taxon>Apocrita</taxon>
        <taxon>Proctotrupomorpha</taxon>
        <taxon>Chalcidoidea</taxon>
        <taxon>Agaonidae</taxon>
        <taxon>Agaoninae</taxon>
        <taxon>Ceratosolen</taxon>
    </lineage>
</organism>